<dbReference type="Proteomes" id="UP000198724">
    <property type="component" value="Unassembled WGS sequence"/>
</dbReference>
<keyword evidence="3" id="KW-0489">Methyltransferase</keyword>
<dbReference type="InterPro" id="IPR052520">
    <property type="entry name" value="ATL_DNA_repair"/>
</dbReference>
<dbReference type="PANTHER" id="PTHR42942:SF1">
    <property type="entry name" value="ALKYLTRANSFERASE-LIKE PROTEIN 1"/>
    <property type="match status" value="1"/>
</dbReference>
<organism evidence="3 4">
    <name type="scientific">Pontibacter chinhatensis</name>
    <dbReference type="NCBI Taxonomy" id="1436961"/>
    <lineage>
        <taxon>Bacteria</taxon>
        <taxon>Pseudomonadati</taxon>
        <taxon>Bacteroidota</taxon>
        <taxon>Cytophagia</taxon>
        <taxon>Cytophagales</taxon>
        <taxon>Hymenobacteraceae</taxon>
        <taxon>Pontibacter</taxon>
    </lineage>
</organism>
<dbReference type="InterPro" id="IPR014048">
    <property type="entry name" value="MethylDNA_cys_MeTrfase_DNA-bd"/>
</dbReference>
<dbReference type="SUPFAM" id="SSF46767">
    <property type="entry name" value="Methylated DNA-protein cysteine methyltransferase, C-terminal domain"/>
    <property type="match status" value="1"/>
</dbReference>
<feature type="domain" description="Methylated-DNA-[protein]-cysteine S-methyltransferase DNA binding" evidence="2">
    <location>
        <begin position="14"/>
        <end position="96"/>
    </location>
</feature>
<dbReference type="EMBL" id="FOOT01000002">
    <property type="protein sequence ID" value="SFG37134.1"/>
    <property type="molecule type" value="Genomic_DNA"/>
</dbReference>
<dbReference type="AlphaFoldDB" id="A0A1I2R8X5"/>
<evidence type="ECO:0000313" key="3">
    <source>
        <dbReference type="EMBL" id="SFG37134.1"/>
    </source>
</evidence>
<reference evidence="4" key="1">
    <citation type="submission" date="2016-10" db="EMBL/GenBank/DDBJ databases">
        <authorList>
            <person name="Varghese N."/>
            <person name="Submissions S."/>
        </authorList>
    </citation>
    <scope>NUCLEOTIDE SEQUENCE [LARGE SCALE GENOMIC DNA]</scope>
    <source>
        <strain evidence="4">LP51</strain>
    </source>
</reference>
<evidence type="ECO:0000259" key="2">
    <source>
        <dbReference type="Pfam" id="PF01035"/>
    </source>
</evidence>
<dbReference type="CDD" id="cd06445">
    <property type="entry name" value="ATase"/>
    <property type="match status" value="1"/>
</dbReference>
<dbReference type="STRING" id="1436961.SAMN05421739_102311"/>
<sequence length="118" mass="13393">MKVEKMSKKDSKENFFQNVYEVVQLIPRGRVTSYGAIASYLGAKGSARMVGWALIASHPMTKIPAHRVVNRVGMLTGKQHFEHSGAMQERLEEEGVRVENDQVADFEKLFWDPSKELL</sequence>
<dbReference type="GO" id="GO:0008168">
    <property type="term" value="F:methyltransferase activity"/>
    <property type="evidence" value="ECO:0007669"/>
    <property type="project" value="UniProtKB-KW"/>
</dbReference>
<proteinExistence type="predicted"/>
<dbReference type="Gene3D" id="1.10.10.10">
    <property type="entry name" value="Winged helix-like DNA-binding domain superfamily/Winged helix DNA-binding domain"/>
    <property type="match status" value="1"/>
</dbReference>
<evidence type="ECO:0000313" key="4">
    <source>
        <dbReference type="Proteomes" id="UP000198724"/>
    </source>
</evidence>
<dbReference type="Pfam" id="PF01035">
    <property type="entry name" value="DNA_binding_1"/>
    <property type="match status" value="1"/>
</dbReference>
<dbReference type="InterPro" id="IPR036217">
    <property type="entry name" value="MethylDNA_cys_MeTrfase_DNAb"/>
</dbReference>
<evidence type="ECO:0000256" key="1">
    <source>
        <dbReference type="ARBA" id="ARBA00022763"/>
    </source>
</evidence>
<keyword evidence="3" id="KW-0808">Transferase</keyword>
<dbReference type="GO" id="GO:0006281">
    <property type="term" value="P:DNA repair"/>
    <property type="evidence" value="ECO:0007669"/>
    <property type="project" value="InterPro"/>
</dbReference>
<accession>A0A1I2R8X5</accession>
<dbReference type="PANTHER" id="PTHR42942">
    <property type="entry name" value="6-O-METHYLGUANINE DNA METHYLTRANSFERASE"/>
    <property type="match status" value="1"/>
</dbReference>
<gene>
    <name evidence="3" type="ORF">SAMN05421739_102311</name>
</gene>
<dbReference type="InterPro" id="IPR036388">
    <property type="entry name" value="WH-like_DNA-bd_sf"/>
</dbReference>
<keyword evidence="1" id="KW-0227">DNA damage</keyword>
<protein>
    <submittedName>
        <fullName evidence="3">Methylated-DNA-protein-cysteine methyltransferase related protein</fullName>
    </submittedName>
</protein>
<name>A0A1I2R8X5_9BACT</name>
<dbReference type="GO" id="GO:0032259">
    <property type="term" value="P:methylation"/>
    <property type="evidence" value="ECO:0007669"/>
    <property type="project" value="UniProtKB-KW"/>
</dbReference>
<keyword evidence="4" id="KW-1185">Reference proteome</keyword>